<keyword evidence="1 4" id="KW-0547">Nucleotide-binding</keyword>
<feature type="binding site" evidence="4">
    <location>
        <position position="156"/>
    </location>
    <ligand>
        <name>ATP</name>
        <dbReference type="ChEBI" id="CHEBI:30616"/>
    </ligand>
</feature>
<dbReference type="SUPFAM" id="SSF55550">
    <property type="entry name" value="SH2 domain"/>
    <property type="match status" value="1"/>
</dbReference>
<keyword evidence="3" id="KW-0727">SH2 domain</keyword>
<evidence type="ECO:0000256" key="1">
    <source>
        <dbReference type="ARBA" id="ARBA00022741"/>
    </source>
</evidence>
<dbReference type="InterPro" id="IPR050198">
    <property type="entry name" value="Non-receptor_tyrosine_kinases"/>
</dbReference>
<dbReference type="GeneID" id="9947540"/>
<organism evidence="6">
    <name type="scientific">Loa loa</name>
    <name type="common">Eye worm</name>
    <name type="synonym">Filaria loa</name>
    <dbReference type="NCBI Taxonomy" id="7209"/>
    <lineage>
        <taxon>Eukaryota</taxon>
        <taxon>Metazoa</taxon>
        <taxon>Ecdysozoa</taxon>
        <taxon>Nematoda</taxon>
        <taxon>Chromadorea</taxon>
        <taxon>Rhabditida</taxon>
        <taxon>Spirurina</taxon>
        <taxon>Spiruromorpha</taxon>
        <taxon>Filarioidea</taxon>
        <taxon>Onchocercidae</taxon>
        <taxon>Loa</taxon>
    </lineage>
</organism>
<proteinExistence type="predicted"/>
<keyword evidence="2 4" id="KW-0067">ATP-binding</keyword>
<dbReference type="Gene3D" id="3.30.200.20">
    <property type="entry name" value="Phosphorylase Kinase, domain 1"/>
    <property type="match status" value="1"/>
</dbReference>
<evidence type="ECO:0000313" key="6">
    <source>
        <dbReference type="EMBL" id="EFO18396.1"/>
    </source>
</evidence>
<dbReference type="InterPro" id="IPR000980">
    <property type="entry name" value="SH2"/>
</dbReference>
<dbReference type="Gene3D" id="3.30.505.10">
    <property type="entry name" value="SH2 domain"/>
    <property type="match status" value="1"/>
</dbReference>
<dbReference type="CTD" id="9947540"/>
<accession>A0A1S0TR32</accession>
<reference evidence="6" key="1">
    <citation type="submission" date="2012-04" db="EMBL/GenBank/DDBJ databases">
        <title>The Genome Sequence of Loa loa.</title>
        <authorList>
            <consortium name="The Broad Institute Genome Sequencing Platform"/>
            <consortium name="Broad Institute Genome Sequencing Center for Infectious Disease"/>
            <person name="Nutman T.B."/>
            <person name="Fink D.L."/>
            <person name="Russ C."/>
            <person name="Young S."/>
            <person name="Zeng Q."/>
            <person name="Gargeya S."/>
            <person name="Alvarado L."/>
            <person name="Berlin A."/>
            <person name="Chapman S.B."/>
            <person name="Chen Z."/>
            <person name="Freedman E."/>
            <person name="Gellesch M."/>
            <person name="Goldberg J."/>
            <person name="Griggs A."/>
            <person name="Gujja S."/>
            <person name="Heilman E.R."/>
            <person name="Heiman D."/>
            <person name="Howarth C."/>
            <person name="Mehta T."/>
            <person name="Neiman D."/>
            <person name="Pearson M."/>
            <person name="Roberts A."/>
            <person name="Saif S."/>
            <person name="Shea T."/>
            <person name="Shenoy N."/>
            <person name="Sisk P."/>
            <person name="Stolte C."/>
            <person name="Sykes S."/>
            <person name="White J."/>
            <person name="Yandava C."/>
            <person name="Haas B."/>
            <person name="Henn M.R."/>
            <person name="Nusbaum C."/>
            <person name="Birren B."/>
        </authorList>
    </citation>
    <scope>NUCLEOTIDE SEQUENCE [LARGE SCALE GENOMIC DNA]</scope>
</reference>
<dbReference type="PROSITE" id="PS50001">
    <property type="entry name" value="SH2"/>
    <property type="match status" value="1"/>
</dbReference>
<dbReference type="KEGG" id="loa:LOAG_10100"/>
<evidence type="ECO:0000256" key="2">
    <source>
        <dbReference type="ARBA" id="ARBA00022840"/>
    </source>
</evidence>
<evidence type="ECO:0000256" key="3">
    <source>
        <dbReference type="PROSITE-ProRule" id="PRU00191"/>
    </source>
</evidence>
<dbReference type="OrthoDB" id="98077at2759"/>
<dbReference type="AlphaFoldDB" id="A0A1S0TR32"/>
<dbReference type="EMBL" id="JH712461">
    <property type="protein sequence ID" value="EFO18396.1"/>
    <property type="molecule type" value="Genomic_DNA"/>
</dbReference>
<dbReference type="PANTHER" id="PTHR24418">
    <property type="entry name" value="TYROSINE-PROTEIN KINASE"/>
    <property type="match status" value="1"/>
</dbReference>
<sequence>MSKTSSFRAYDVSNAVKVQNWFVGFITKPSVERFLKKEGEYLVYADEKSGCLKFILCVRSKKGCDHFTLTNDDNARWILDIQSDKTFDTIIELIQYYKTNMLPTNATFLVSPFEKPKWFLRNENVTYDCKTGIIGTGNFSSVYEGKLYGKISVALKVIHKSTGMI</sequence>
<evidence type="ECO:0000256" key="4">
    <source>
        <dbReference type="PROSITE-ProRule" id="PRU10141"/>
    </source>
</evidence>
<gene>
    <name evidence="6" type="ORF">LOAG_10100</name>
</gene>
<dbReference type="PROSITE" id="PS00107">
    <property type="entry name" value="PROTEIN_KINASE_ATP"/>
    <property type="match status" value="1"/>
</dbReference>
<dbReference type="RefSeq" id="XP_003145675.1">
    <property type="nucleotide sequence ID" value="XM_003145627.1"/>
</dbReference>
<feature type="domain" description="SH2" evidence="5">
    <location>
        <begin position="21"/>
        <end position="113"/>
    </location>
</feature>
<dbReference type="InterPro" id="IPR036860">
    <property type="entry name" value="SH2_dom_sf"/>
</dbReference>
<dbReference type="Pfam" id="PF00017">
    <property type="entry name" value="SH2"/>
    <property type="match status" value="1"/>
</dbReference>
<dbReference type="InterPro" id="IPR017441">
    <property type="entry name" value="Protein_kinase_ATP_BS"/>
</dbReference>
<name>A0A1S0TR32_LOALO</name>
<dbReference type="GO" id="GO:0005524">
    <property type="term" value="F:ATP binding"/>
    <property type="evidence" value="ECO:0007669"/>
    <property type="project" value="UniProtKB-UniRule"/>
</dbReference>
<protein>
    <recommendedName>
        <fullName evidence="5">SH2 domain-containing protein</fullName>
    </recommendedName>
</protein>
<evidence type="ECO:0000259" key="5">
    <source>
        <dbReference type="PROSITE" id="PS50001"/>
    </source>
</evidence>
<dbReference type="SMART" id="SM00252">
    <property type="entry name" value="SH2"/>
    <property type="match status" value="1"/>
</dbReference>
<dbReference type="InParanoid" id="A0A1S0TR32"/>